<sequence length="133" mass="14266">MLPSLVCACVWFVGDPGIEDPVGLPPCWCCDRTVRRDISRGVAPVGRDLIAAHLAVATRIGGCHDALPRRIRVRVAAPFPVAMVSRRPVGARQCLWVPRVFPWPGCVSACAPGQALPLGPSGRERGRLPPCVQ</sequence>
<comment type="caution">
    <text evidence="1">The sequence shown here is derived from an EMBL/GenBank/DDBJ whole genome shotgun (WGS) entry which is preliminary data.</text>
</comment>
<dbReference type="AlphaFoldDB" id="A0A843VEI5"/>
<evidence type="ECO:0000313" key="2">
    <source>
        <dbReference type="Proteomes" id="UP000652761"/>
    </source>
</evidence>
<gene>
    <name evidence="1" type="ORF">Taro_023447</name>
</gene>
<protein>
    <submittedName>
        <fullName evidence="1">Uncharacterized protein</fullName>
    </submittedName>
</protein>
<name>A0A843VEI5_COLES</name>
<reference evidence="1" key="1">
    <citation type="submission" date="2017-07" db="EMBL/GenBank/DDBJ databases">
        <title>Taro Niue Genome Assembly and Annotation.</title>
        <authorList>
            <person name="Atibalentja N."/>
            <person name="Keating K."/>
            <person name="Fields C.J."/>
        </authorList>
    </citation>
    <scope>NUCLEOTIDE SEQUENCE</scope>
    <source>
        <strain evidence="1">Niue_2</strain>
        <tissue evidence="1">Leaf</tissue>
    </source>
</reference>
<keyword evidence="2" id="KW-1185">Reference proteome</keyword>
<accession>A0A843VEI5</accession>
<dbReference type="EMBL" id="NMUH01001277">
    <property type="protein sequence ID" value="MQL90843.1"/>
    <property type="molecule type" value="Genomic_DNA"/>
</dbReference>
<proteinExistence type="predicted"/>
<dbReference type="Proteomes" id="UP000652761">
    <property type="component" value="Unassembled WGS sequence"/>
</dbReference>
<evidence type="ECO:0000313" key="1">
    <source>
        <dbReference type="EMBL" id="MQL90843.1"/>
    </source>
</evidence>
<organism evidence="1 2">
    <name type="scientific">Colocasia esculenta</name>
    <name type="common">Wild taro</name>
    <name type="synonym">Arum esculentum</name>
    <dbReference type="NCBI Taxonomy" id="4460"/>
    <lineage>
        <taxon>Eukaryota</taxon>
        <taxon>Viridiplantae</taxon>
        <taxon>Streptophyta</taxon>
        <taxon>Embryophyta</taxon>
        <taxon>Tracheophyta</taxon>
        <taxon>Spermatophyta</taxon>
        <taxon>Magnoliopsida</taxon>
        <taxon>Liliopsida</taxon>
        <taxon>Araceae</taxon>
        <taxon>Aroideae</taxon>
        <taxon>Colocasieae</taxon>
        <taxon>Colocasia</taxon>
    </lineage>
</organism>